<protein>
    <submittedName>
        <fullName evidence="1">Uncharacterized protein</fullName>
    </submittedName>
</protein>
<sequence length="215" mass="22196">MEKFILKSLLILGFLTTAACSSGGEVDDISGLDSYSVVSGSFSQADSTALHIAGTTGVVRFTSTLPGVSSSRSISLKASLNNVTLSDVSAVFYASDSSVSGSTGIVVTFSRTGASVNASITFNGQTRTVTSADMGFYIPNNIDVVIDVHNVGTKSRVYIWRRDNLVYAPTSADVDSNSDVSSALPTAVGPGVFAGLILNYATVTAAQVSTPKVLD</sequence>
<dbReference type="PROSITE" id="PS51257">
    <property type="entry name" value="PROKAR_LIPOPROTEIN"/>
    <property type="match status" value="1"/>
</dbReference>
<dbReference type="Proteomes" id="UP000197003">
    <property type="component" value="Chromosome"/>
</dbReference>
<dbReference type="OrthoDB" id="5292698at2"/>
<accession>A0A1Z3N7A4</accession>
<organism evidence="1 2">
    <name type="scientific">Bdellovibrio bacteriovorus</name>
    <dbReference type="NCBI Taxonomy" id="959"/>
    <lineage>
        <taxon>Bacteria</taxon>
        <taxon>Pseudomonadati</taxon>
        <taxon>Bdellovibrionota</taxon>
        <taxon>Bdellovibrionia</taxon>
        <taxon>Bdellovibrionales</taxon>
        <taxon>Pseudobdellovibrionaceae</taxon>
        <taxon>Bdellovibrio</taxon>
    </lineage>
</organism>
<reference evidence="1 2" key="1">
    <citation type="submission" date="2017-04" db="EMBL/GenBank/DDBJ databases">
        <title>Whole genome sequence of Bdellovibrio bacteriovorus strain SSB218315.</title>
        <authorList>
            <person name="Oyedara O."/>
            <person name="Rodriguez-Perez M.A."/>
        </authorList>
    </citation>
    <scope>NUCLEOTIDE SEQUENCE [LARGE SCALE GENOMIC DNA]</scope>
    <source>
        <strain evidence="1 2">SSB218315</strain>
    </source>
</reference>
<gene>
    <name evidence="1" type="ORF">B9G79_07145</name>
</gene>
<evidence type="ECO:0000313" key="1">
    <source>
        <dbReference type="EMBL" id="ASD63363.1"/>
    </source>
</evidence>
<proteinExistence type="predicted"/>
<name>A0A1Z3N7A4_BDEBC</name>
<dbReference type="EMBL" id="CP020946">
    <property type="protein sequence ID" value="ASD63363.1"/>
    <property type="molecule type" value="Genomic_DNA"/>
</dbReference>
<dbReference type="RefSeq" id="WP_088564907.1">
    <property type="nucleotide sequence ID" value="NZ_CP020946.1"/>
</dbReference>
<dbReference type="AlphaFoldDB" id="A0A1Z3N7A4"/>
<evidence type="ECO:0000313" key="2">
    <source>
        <dbReference type="Proteomes" id="UP000197003"/>
    </source>
</evidence>